<protein>
    <submittedName>
        <fullName evidence="1">Uncharacterized protein</fullName>
    </submittedName>
</protein>
<evidence type="ECO:0000313" key="2">
    <source>
        <dbReference type="Proteomes" id="UP000271974"/>
    </source>
</evidence>
<reference evidence="1 2" key="1">
    <citation type="submission" date="2019-01" db="EMBL/GenBank/DDBJ databases">
        <title>A draft genome assembly of the solar-powered sea slug Elysia chlorotica.</title>
        <authorList>
            <person name="Cai H."/>
            <person name="Li Q."/>
            <person name="Fang X."/>
            <person name="Li J."/>
            <person name="Curtis N.E."/>
            <person name="Altenburger A."/>
            <person name="Shibata T."/>
            <person name="Feng M."/>
            <person name="Maeda T."/>
            <person name="Schwartz J.A."/>
            <person name="Shigenobu S."/>
            <person name="Lundholm N."/>
            <person name="Nishiyama T."/>
            <person name="Yang H."/>
            <person name="Hasebe M."/>
            <person name="Li S."/>
            <person name="Pierce S.K."/>
            <person name="Wang J."/>
        </authorList>
    </citation>
    <scope>NUCLEOTIDE SEQUENCE [LARGE SCALE GENOMIC DNA]</scope>
    <source>
        <strain evidence="1">EC2010</strain>
        <tissue evidence="1">Whole organism of an adult</tissue>
    </source>
</reference>
<comment type="caution">
    <text evidence="1">The sequence shown here is derived from an EMBL/GenBank/DDBJ whole genome shotgun (WGS) entry which is preliminary data.</text>
</comment>
<proteinExistence type="predicted"/>
<evidence type="ECO:0000313" key="1">
    <source>
        <dbReference type="EMBL" id="RUS82335.1"/>
    </source>
</evidence>
<gene>
    <name evidence="1" type="ORF">EGW08_009888</name>
</gene>
<organism evidence="1 2">
    <name type="scientific">Elysia chlorotica</name>
    <name type="common">Eastern emerald elysia</name>
    <name type="synonym">Sea slug</name>
    <dbReference type="NCBI Taxonomy" id="188477"/>
    <lineage>
        <taxon>Eukaryota</taxon>
        <taxon>Metazoa</taxon>
        <taxon>Spiralia</taxon>
        <taxon>Lophotrochozoa</taxon>
        <taxon>Mollusca</taxon>
        <taxon>Gastropoda</taxon>
        <taxon>Heterobranchia</taxon>
        <taxon>Euthyneura</taxon>
        <taxon>Panpulmonata</taxon>
        <taxon>Sacoglossa</taxon>
        <taxon>Placobranchoidea</taxon>
        <taxon>Plakobranchidae</taxon>
        <taxon>Elysia</taxon>
    </lineage>
</organism>
<dbReference type="AlphaFoldDB" id="A0A3S0ZNY4"/>
<keyword evidence="2" id="KW-1185">Reference proteome</keyword>
<dbReference type="Proteomes" id="UP000271974">
    <property type="component" value="Unassembled WGS sequence"/>
</dbReference>
<sequence length="111" mass="11996">MKLKVSDNQALQSALFHQQTEPGRRGVFSPSPCYFLPQEMNGSPTKMTLADAEVKPTAADGLAQGLAAALQAGLTEKAAELAVELANLNVKCEIKVLHEVSKQRSRQAEFE</sequence>
<dbReference type="EMBL" id="RQTK01000290">
    <property type="protein sequence ID" value="RUS82335.1"/>
    <property type="molecule type" value="Genomic_DNA"/>
</dbReference>
<accession>A0A3S0ZNY4</accession>
<name>A0A3S0ZNY4_ELYCH</name>